<dbReference type="PROSITE" id="PS50800">
    <property type="entry name" value="SAP"/>
    <property type="match status" value="1"/>
</dbReference>
<dbReference type="Pfam" id="PF02037">
    <property type="entry name" value="SAP"/>
    <property type="match status" value="1"/>
</dbReference>
<protein>
    <recommendedName>
        <fullName evidence="2">SAP domain-containing protein</fullName>
    </recommendedName>
</protein>
<sequence>MAEREIVIRGRRLSQLKVDELKQELELRGLRKSGNKGVLIERLQEPMSYEQHQPQQQALLNQPIGMLNQQYALASQQQHMMQPAQVGEFREQWPQAQMQQPPAAQPQLMQPQIVLPQMTLAPGAEFPAMTPQAPQLTESEAQYSDSRWPQSDDSSLPQPSNHHVAQLAEKPEVVSSSSSDNEQDSMQQSSSSSSSDSDNNNQEKPTSLLNLADDEQAPVETIQKDVEEKEPVRSEEGKGEIAMAVTQAEMDTPLETEAEEKIVVDSASTQELPTTAQENQEEGELPEGDGKGEENELPEGDGKEEENELPEGDGKEEENEKESFSEEKEIVPQSPKKEQFSPTGENSFEVEPSEEDKAVVEERKVLPSQGHLCKARSLLMDSHFHAKEDGDCPHQARKRPPCLSAPIH</sequence>
<dbReference type="SUPFAM" id="SSF68906">
    <property type="entry name" value="SAP domain"/>
    <property type="match status" value="1"/>
</dbReference>
<feature type="compositionally biased region" description="Low complexity" evidence="1">
    <location>
        <begin position="92"/>
        <end position="106"/>
    </location>
</feature>
<gene>
    <name evidence="3" type="ORF">P5673_017864</name>
</gene>
<dbReference type="SMART" id="SM00513">
    <property type="entry name" value="SAP"/>
    <property type="match status" value="1"/>
</dbReference>
<dbReference type="InterPro" id="IPR036361">
    <property type="entry name" value="SAP_dom_sf"/>
</dbReference>
<comment type="caution">
    <text evidence="3">The sequence shown here is derived from an EMBL/GenBank/DDBJ whole genome shotgun (WGS) entry which is preliminary data.</text>
</comment>
<dbReference type="AlphaFoldDB" id="A0AAD9QEG0"/>
<accession>A0AAD9QEG0</accession>
<feature type="compositionally biased region" description="Low complexity" evidence="1">
    <location>
        <begin position="175"/>
        <end position="202"/>
    </location>
</feature>
<keyword evidence="4" id="KW-1185">Reference proteome</keyword>
<evidence type="ECO:0000259" key="2">
    <source>
        <dbReference type="PROSITE" id="PS50800"/>
    </source>
</evidence>
<feature type="compositionally biased region" description="Acidic residues" evidence="1">
    <location>
        <begin position="295"/>
        <end position="320"/>
    </location>
</feature>
<feature type="region of interest" description="Disordered" evidence="1">
    <location>
        <begin position="124"/>
        <end position="360"/>
    </location>
</feature>
<organism evidence="3 4">
    <name type="scientific">Acropora cervicornis</name>
    <name type="common">Staghorn coral</name>
    <dbReference type="NCBI Taxonomy" id="6130"/>
    <lineage>
        <taxon>Eukaryota</taxon>
        <taxon>Metazoa</taxon>
        <taxon>Cnidaria</taxon>
        <taxon>Anthozoa</taxon>
        <taxon>Hexacorallia</taxon>
        <taxon>Scleractinia</taxon>
        <taxon>Astrocoeniina</taxon>
        <taxon>Acroporidae</taxon>
        <taxon>Acropora</taxon>
    </lineage>
</organism>
<dbReference type="Gene3D" id="1.10.720.30">
    <property type="entry name" value="SAP domain"/>
    <property type="match status" value="1"/>
</dbReference>
<feature type="compositionally biased region" description="Basic and acidic residues" evidence="1">
    <location>
        <begin position="222"/>
        <end position="239"/>
    </location>
</feature>
<dbReference type="InterPro" id="IPR003034">
    <property type="entry name" value="SAP_dom"/>
</dbReference>
<name>A0AAD9QEG0_ACRCE</name>
<feature type="region of interest" description="Disordered" evidence="1">
    <location>
        <begin position="387"/>
        <end position="408"/>
    </location>
</feature>
<reference evidence="3" key="1">
    <citation type="journal article" date="2023" name="G3 (Bethesda)">
        <title>Whole genome assembly and annotation of the endangered Caribbean coral Acropora cervicornis.</title>
        <authorList>
            <person name="Selwyn J.D."/>
            <person name="Vollmer S.V."/>
        </authorList>
    </citation>
    <scope>NUCLEOTIDE SEQUENCE</scope>
    <source>
        <strain evidence="3">K2</strain>
    </source>
</reference>
<proteinExistence type="predicted"/>
<feature type="compositionally biased region" description="Polar residues" evidence="1">
    <location>
        <begin position="266"/>
        <end position="278"/>
    </location>
</feature>
<feature type="region of interest" description="Disordered" evidence="1">
    <location>
        <begin position="85"/>
        <end position="106"/>
    </location>
</feature>
<feature type="compositionally biased region" description="Low complexity" evidence="1">
    <location>
        <begin position="149"/>
        <end position="160"/>
    </location>
</feature>
<dbReference type="Proteomes" id="UP001249851">
    <property type="component" value="Unassembled WGS sequence"/>
</dbReference>
<dbReference type="EMBL" id="JARQWQ010000039">
    <property type="protein sequence ID" value="KAK2559768.1"/>
    <property type="molecule type" value="Genomic_DNA"/>
</dbReference>
<feature type="compositionally biased region" description="Basic and acidic residues" evidence="1">
    <location>
        <begin position="321"/>
        <end position="339"/>
    </location>
</feature>
<evidence type="ECO:0000313" key="3">
    <source>
        <dbReference type="EMBL" id="KAK2559768.1"/>
    </source>
</evidence>
<reference evidence="3" key="2">
    <citation type="journal article" date="2023" name="Science">
        <title>Genomic signatures of disease resistance in endangered staghorn corals.</title>
        <authorList>
            <person name="Vollmer S.V."/>
            <person name="Selwyn J.D."/>
            <person name="Despard B.A."/>
            <person name="Roesel C.L."/>
        </authorList>
    </citation>
    <scope>NUCLEOTIDE SEQUENCE</scope>
    <source>
        <strain evidence="3">K2</strain>
    </source>
</reference>
<evidence type="ECO:0000256" key="1">
    <source>
        <dbReference type="SAM" id="MobiDB-lite"/>
    </source>
</evidence>
<feature type="compositionally biased region" description="Polar residues" evidence="1">
    <location>
        <begin position="132"/>
        <end position="148"/>
    </location>
</feature>
<evidence type="ECO:0000313" key="4">
    <source>
        <dbReference type="Proteomes" id="UP001249851"/>
    </source>
</evidence>
<feature type="domain" description="SAP" evidence="2">
    <location>
        <begin position="13"/>
        <end position="47"/>
    </location>
</feature>